<feature type="transmembrane region" description="Helical" evidence="2">
    <location>
        <begin position="131"/>
        <end position="152"/>
    </location>
</feature>
<dbReference type="AlphaFoldDB" id="A0A3S4U1P1"/>
<gene>
    <name evidence="3" type="ORF">NCTC11923_00917</name>
</gene>
<evidence type="ECO:0000256" key="2">
    <source>
        <dbReference type="SAM" id="Phobius"/>
    </source>
</evidence>
<reference evidence="3 4" key="1">
    <citation type="submission" date="2018-12" db="EMBL/GenBank/DDBJ databases">
        <authorList>
            <consortium name="Pathogen Informatics"/>
        </authorList>
    </citation>
    <scope>NUCLEOTIDE SEQUENCE [LARGE SCALE GENOMIC DNA]</scope>
    <source>
        <strain evidence="3 4">NCTC11923</strain>
    </source>
</reference>
<evidence type="ECO:0000313" key="3">
    <source>
        <dbReference type="EMBL" id="VEG74284.1"/>
    </source>
</evidence>
<feature type="region of interest" description="Disordered" evidence="1">
    <location>
        <begin position="77"/>
        <end position="112"/>
    </location>
</feature>
<dbReference type="STRING" id="1278298.GCA_000428685_01853"/>
<feature type="compositionally biased region" description="Low complexity" evidence="1">
    <location>
        <begin position="84"/>
        <end position="99"/>
    </location>
</feature>
<accession>A0A3S4U1P1</accession>
<protein>
    <submittedName>
        <fullName evidence="3">Uncharacterized protein</fullName>
    </submittedName>
</protein>
<evidence type="ECO:0000313" key="4">
    <source>
        <dbReference type="Proteomes" id="UP000276899"/>
    </source>
</evidence>
<keyword evidence="4" id="KW-1185">Reference proteome</keyword>
<dbReference type="InterPro" id="IPR047928">
    <property type="entry name" value="Perm_prefix_1"/>
</dbReference>
<keyword evidence="2" id="KW-0472">Membrane</keyword>
<dbReference type="EMBL" id="LR134363">
    <property type="protein sequence ID" value="VEG74284.1"/>
    <property type="molecule type" value="Genomic_DNA"/>
</dbReference>
<proteinExistence type="predicted"/>
<keyword evidence="2" id="KW-0812">Transmembrane</keyword>
<organism evidence="3 4">
    <name type="scientific">Actinomyces slackii</name>
    <dbReference type="NCBI Taxonomy" id="52774"/>
    <lineage>
        <taxon>Bacteria</taxon>
        <taxon>Bacillati</taxon>
        <taxon>Actinomycetota</taxon>
        <taxon>Actinomycetes</taxon>
        <taxon>Actinomycetales</taxon>
        <taxon>Actinomycetaceae</taxon>
        <taxon>Actinomyces</taxon>
    </lineage>
</organism>
<dbReference type="Proteomes" id="UP000276899">
    <property type="component" value="Chromosome"/>
</dbReference>
<feature type="transmembrane region" description="Helical" evidence="2">
    <location>
        <begin position="172"/>
        <end position="191"/>
    </location>
</feature>
<keyword evidence="2" id="KW-1133">Transmembrane helix</keyword>
<feature type="transmembrane region" description="Helical" evidence="2">
    <location>
        <begin position="343"/>
        <end position="361"/>
    </location>
</feature>
<dbReference type="KEGG" id="asla:NCTC11923_00917"/>
<feature type="compositionally biased region" description="Pro residues" evidence="1">
    <location>
        <begin position="102"/>
        <end position="112"/>
    </location>
</feature>
<sequence>MDAIDTFLDAMFAPYPATPRLMEAKAELRTMMEDAYGDAIASGKTHNEAVGKVITDFGNLEELAPILGIETELRPADAAGGQDTAPGAAEPTLAAASGPTPTLSPAPGSYPPVTLPEAQALAEARRTTSRLLGAGVALIVASGTPFMIAFALSDSSQGPIGSSSSTLATTGSVIALCLGLALVATGVGLLIRRGRAFVGLGHLTDGHFTRNPQTAAWATRLRTDHEGPRSRALAIAVGLWIAAGAPLLAGGLFDMSDNATTLGVAAAAALVALGLYIFLPTNWAASTYSTLTEEGHALPGTYEYEDERNDRIIGTFAAVYWPIAAVVYLLWGFIFNAWGHSWVLWPIGGALFVGIAAVLHARTSARRTKAEAQR</sequence>
<evidence type="ECO:0000256" key="1">
    <source>
        <dbReference type="SAM" id="MobiDB-lite"/>
    </source>
</evidence>
<dbReference type="RefSeq" id="WP_026428107.1">
    <property type="nucleotide sequence ID" value="NZ_LR134363.1"/>
</dbReference>
<dbReference type="NCBIfam" id="NF038403">
    <property type="entry name" value="perm_prefix_1"/>
    <property type="match status" value="1"/>
</dbReference>
<feature type="transmembrane region" description="Helical" evidence="2">
    <location>
        <begin position="232"/>
        <end position="253"/>
    </location>
</feature>
<name>A0A3S4U1P1_9ACTO</name>
<feature type="transmembrane region" description="Helical" evidence="2">
    <location>
        <begin position="259"/>
        <end position="279"/>
    </location>
</feature>
<feature type="transmembrane region" description="Helical" evidence="2">
    <location>
        <begin position="312"/>
        <end position="331"/>
    </location>
</feature>